<keyword evidence="4 6" id="KW-0687">Ribonucleoprotein</keyword>
<dbReference type="PANTHER" id="PTHR36083">
    <property type="entry name" value="50S RIBOSOMAL PROTEIN L32, CHLOROPLASTIC"/>
    <property type="match status" value="1"/>
</dbReference>
<dbReference type="InterPro" id="IPR002677">
    <property type="entry name" value="Ribosomal_bL32"/>
</dbReference>
<keyword evidence="7" id="KW-0150">Chloroplast</keyword>
<evidence type="ECO:0000256" key="5">
    <source>
        <dbReference type="ARBA" id="ARBA00035280"/>
    </source>
</evidence>
<evidence type="ECO:0000256" key="2">
    <source>
        <dbReference type="ARBA" id="ARBA00008560"/>
    </source>
</evidence>
<comment type="similarity">
    <text evidence="2 6">Belongs to the bacterial ribosomal protein bL32 family.</text>
</comment>
<reference evidence="7" key="2">
    <citation type="journal article" date="2012" name="PLoS ONE">
        <title>Complete chloroplast genome sequence of an orchid model plant candidate: Erycina pusilla apply in tropical Oncidium breeding.</title>
        <authorList>
            <person name="Pan I.C."/>
            <person name="Liao D.C."/>
            <person name="Wu F.H."/>
            <person name="Daniell H."/>
            <person name="Singh N.D."/>
            <person name="Chang C."/>
            <person name="Shih M.C."/>
            <person name="Chan M.T."/>
            <person name="Lin C.S."/>
        </authorList>
    </citation>
    <scope>NUCLEOTIDE SEQUENCE</scope>
</reference>
<geneLocation type="chloroplast" evidence="7"/>
<dbReference type="PANTHER" id="PTHR36083:SF1">
    <property type="entry name" value="LARGE RIBOSOMAL SUBUNIT PROTEIN BL32C"/>
    <property type="match status" value="1"/>
</dbReference>
<dbReference type="Pfam" id="PF01783">
    <property type="entry name" value="Ribosomal_L32p"/>
    <property type="match status" value="1"/>
</dbReference>
<protein>
    <recommendedName>
        <fullName evidence="5 6">Large ribosomal subunit protein bL32c</fullName>
    </recommendedName>
</protein>
<evidence type="ECO:0000313" key="7">
    <source>
        <dbReference type="EMBL" id="AEJ72541.1"/>
    </source>
</evidence>
<name>I6M775_9ASPA</name>
<dbReference type="HAMAP" id="MF_00340">
    <property type="entry name" value="Ribosomal_bL32"/>
    <property type="match status" value="1"/>
</dbReference>
<dbReference type="GO" id="GO:0003735">
    <property type="term" value="F:structural constituent of ribosome"/>
    <property type="evidence" value="ECO:0007669"/>
    <property type="project" value="InterPro"/>
</dbReference>
<keyword evidence="7" id="KW-0934">Plastid</keyword>
<evidence type="ECO:0000256" key="4">
    <source>
        <dbReference type="ARBA" id="ARBA00023274"/>
    </source>
</evidence>
<reference evidence="7" key="1">
    <citation type="submission" date="2011-03" db="EMBL/GenBank/DDBJ databases">
        <authorList>
            <person name="Pan I.-C."/>
            <person name="Liao D.-C."/>
            <person name="Wu F.-H."/>
            <person name="Daniell H."/>
            <person name="Singh N.D."/>
            <person name="Chan M.-T."/>
            <person name="Lin C.-S."/>
        </authorList>
    </citation>
    <scope>NUCLEOTIDE SEQUENCE</scope>
</reference>
<comment type="subcellular location">
    <subcellularLocation>
        <location evidence="1 6">Plastid</location>
        <location evidence="1 6">Chloroplast</location>
    </subcellularLocation>
</comment>
<dbReference type="EMBL" id="JF746994">
    <property type="protein sequence ID" value="AEJ72541.1"/>
    <property type="molecule type" value="Genomic_DNA"/>
</dbReference>
<evidence type="ECO:0000256" key="6">
    <source>
        <dbReference type="HAMAP-Rule" id="MF_00340"/>
    </source>
</evidence>
<dbReference type="GeneID" id="13230223"/>
<gene>
    <name evidence="6 7" type="primary">rpl32</name>
</gene>
<accession>I6M775</accession>
<dbReference type="RefSeq" id="YP_006503735.1">
    <property type="nucleotide sequence ID" value="NC_018114.1"/>
</dbReference>
<dbReference type="GO" id="GO:0015934">
    <property type="term" value="C:large ribosomal subunit"/>
    <property type="evidence" value="ECO:0007669"/>
    <property type="project" value="InterPro"/>
</dbReference>
<sequence>MSVPKKRTSMSKKHIRRNLWKKKGSLEAVKAFSLAKSISTGKSKSFFVAQKKVLEK</sequence>
<organism evidence="7">
    <name type="scientific">Erycina pusilla</name>
    <dbReference type="NCBI Taxonomy" id="154679"/>
    <lineage>
        <taxon>Eukaryota</taxon>
        <taxon>Viridiplantae</taxon>
        <taxon>Streptophyta</taxon>
        <taxon>Embryophyta</taxon>
        <taxon>Tracheophyta</taxon>
        <taxon>Spermatophyta</taxon>
        <taxon>Magnoliopsida</taxon>
        <taxon>Liliopsida</taxon>
        <taxon>Asparagales</taxon>
        <taxon>Orchidaceae</taxon>
        <taxon>Epidendroideae</taxon>
        <taxon>Cymbidieae</taxon>
        <taxon>Oncidiinae</taxon>
        <taxon>Erycina</taxon>
    </lineage>
</organism>
<dbReference type="AlphaFoldDB" id="I6M775"/>
<dbReference type="GO" id="GO:0006412">
    <property type="term" value="P:translation"/>
    <property type="evidence" value="ECO:0007669"/>
    <property type="project" value="UniProtKB-UniRule"/>
</dbReference>
<dbReference type="InterPro" id="IPR044958">
    <property type="entry name" value="Ribosomal_bL32_plant/cyanobact"/>
</dbReference>
<keyword evidence="3 6" id="KW-0689">Ribosomal protein</keyword>
<dbReference type="GO" id="GO:0009507">
    <property type="term" value="C:chloroplast"/>
    <property type="evidence" value="ECO:0007669"/>
    <property type="project" value="UniProtKB-SubCell"/>
</dbReference>
<evidence type="ECO:0000256" key="3">
    <source>
        <dbReference type="ARBA" id="ARBA00022980"/>
    </source>
</evidence>
<proteinExistence type="inferred from homology"/>
<evidence type="ECO:0000256" key="1">
    <source>
        <dbReference type="ARBA" id="ARBA00004229"/>
    </source>
</evidence>